<dbReference type="OrthoDB" id="9811006at2"/>
<gene>
    <name evidence="1" type="ORF">WYH_00393</name>
</gene>
<reference evidence="1" key="1">
    <citation type="submission" date="2015-05" db="EMBL/GenBank/DDBJ databases">
        <title>The complete genome of Altererythrobacter atlanticus strain 26DY36.</title>
        <authorList>
            <person name="Wu Y.-H."/>
            <person name="Cheng H."/>
            <person name="Wu X.-W."/>
        </authorList>
    </citation>
    <scope>NUCLEOTIDE SEQUENCE [LARGE SCALE GENOMIC DNA]</scope>
    <source>
        <strain evidence="1">26DY36</strain>
    </source>
</reference>
<sequence>MRKWTLPAAAALGVAALSIGSLQAQGGPAPAEVDVSAIESGTYTADAAHSLVGWSVNHLGFNDYLGIFGDVSGTLTLDTANPAASSVDVMIPIASVTVPSAGLKDHLLRAGKDGAKPDFFGPEPAPAHFVSTNIDVTGETEATITGDLTLNGVTKPVTIEAEVSGQGTNAMSQKKTVGFHGETTIKRSDFGMDWGIPFGIGDEVELTITVAFEK</sequence>
<dbReference type="STRING" id="1267766.WYH_00393"/>
<dbReference type="Pfam" id="PF04264">
    <property type="entry name" value="YceI"/>
    <property type="match status" value="1"/>
</dbReference>
<dbReference type="Gene3D" id="2.40.128.110">
    <property type="entry name" value="Lipid/polyisoprenoid-binding, YceI-like"/>
    <property type="match status" value="1"/>
</dbReference>
<evidence type="ECO:0000313" key="2">
    <source>
        <dbReference type="Proteomes" id="UP000034392"/>
    </source>
</evidence>
<evidence type="ECO:0000313" key="1">
    <source>
        <dbReference type="EMBL" id="AKH41452.1"/>
    </source>
</evidence>
<dbReference type="EMBL" id="CP011452">
    <property type="protein sequence ID" value="AKH41452.1"/>
    <property type="molecule type" value="Genomic_DNA"/>
</dbReference>
<protein>
    <submittedName>
        <fullName evidence="1">Uncharacterized protein</fullName>
    </submittedName>
</protein>
<name>A0A0F7KQL4_9SPHN</name>
<dbReference type="RefSeq" id="WP_046902481.1">
    <property type="nucleotide sequence ID" value="NZ_CP011452.2"/>
</dbReference>
<dbReference type="KEGG" id="aay:WYH_00393"/>
<dbReference type="PATRIC" id="fig|1267766.3.peg.397"/>
<organism evidence="1 2">
    <name type="scientific">Croceibacterium atlanticum</name>
    <dbReference type="NCBI Taxonomy" id="1267766"/>
    <lineage>
        <taxon>Bacteria</taxon>
        <taxon>Pseudomonadati</taxon>
        <taxon>Pseudomonadota</taxon>
        <taxon>Alphaproteobacteria</taxon>
        <taxon>Sphingomonadales</taxon>
        <taxon>Erythrobacteraceae</taxon>
        <taxon>Croceibacterium</taxon>
    </lineage>
</organism>
<dbReference type="AlphaFoldDB" id="A0A0F7KQL4"/>
<dbReference type="SMART" id="SM00867">
    <property type="entry name" value="YceI"/>
    <property type="match status" value="1"/>
</dbReference>
<proteinExistence type="predicted"/>
<dbReference type="InterPro" id="IPR036761">
    <property type="entry name" value="TTHA0802/YceI-like_sf"/>
</dbReference>
<dbReference type="SUPFAM" id="SSF101874">
    <property type="entry name" value="YceI-like"/>
    <property type="match status" value="1"/>
</dbReference>
<keyword evidence="2" id="KW-1185">Reference proteome</keyword>
<dbReference type="PANTHER" id="PTHR34406:SF1">
    <property type="entry name" value="PROTEIN YCEI"/>
    <property type="match status" value="1"/>
</dbReference>
<dbReference type="PANTHER" id="PTHR34406">
    <property type="entry name" value="PROTEIN YCEI"/>
    <property type="match status" value="1"/>
</dbReference>
<dbReference type="Proteomes" id="UP000034392">
    <property type="component" value="Chromosome"/>
</dbReference>
<dbReference type="InterPro" id="IPR007372">
    <property type="entry name" value="Lipid/polyisoprenoid-bd_YceI"/>
</dbReference>
<accession>A0A0F7KQL4</accession>